<dbReference type="AlphaFoldDB" id="A0A7J0A1U7"/>
<dbReference type="EMBL" id="BLLS01000031">
    <property type="protein sequence ID" value="GFH86152.1"/>
    <property type="molecule type" value="Genomic_DNA"/>
</dbReference>
<keyword evidence="1" id="KW-1133">Transmembrane helix</keyword>
<reference evidence="3 4" key="1">
    <citation type="submission" date="2019-03" db="EMBL/GenBank/DDBJ databases">
        <title>Diversity of the mouse oral microbiome.</title>
        <authorList>
            <person name="Joseph S."/>
            <person name="Aduse-Opoku J."/>
            <person name="Curtis M."/>
            <person name="Wade W."/>
            <person name="Hashim A."/>
        </authorList>
    </citation>
    <scope>NUCLEOTIDE SEQUENCE [LARGE SCALE GENOMIC DNA]</scope>
    <source>
        <strain evidence="3 4">P2318</strain>
    </source>
</reference>
<reference evidence="2 5" key="2">
    <citation type="journal article" date="2020" name="Microbiome">
        <title>Single-cell genomics of uncultured bacteria reveals dietary fiber responders in the mouse gut microbiota.</title>
        <authorList>
            <person name="Chijiiwa R."/>
            <person name="Hosokawa M."/>
            <person name="Kogawa M."/>
            <person name="Nishikawa Y."/>
            <person name="Ide K."/>
            <person name="Sakanashi C."/>
            <person name="Takahashi K."/>
            <person name="Takeyama H."/>
        </authorList>
    </citation>
    <scope>NUCLEOTIDE SEQUENCE [LARGE SCALE GENOMIC DNA]</scope>
    <source>
        <strain evidence="2">IMSAGC_001</strain>
    </source>
</reference>
<comment type="caution">
    <text evidence="2">The sequence shown here is derived from an EMBL/GenBank/DDBJ whole genome shotgun (WGS) entry which is preliminary data.</text>
</comment>
<sequence length="467" mass="53145">MRQICPRCNNWVAGTPHISMQDKLGKAAIRKGSAQMIGGAVGLVFGPLGSFAGSVVGSVIADSYSGKIIQTKEYDFICPKCGHQWAAEDDKAAEQLLDGNVEITRCKCCRSINAKDAKICVSCGMPIIKDGIYTLSDIIGILNEKSNTVSEQTQSLVICQLLVIGFMQENTSDSLESGYVKQFFSSVTKALSVCDRMDFESCKHILNRMLQTMVTAKYAKMLYQKKKERIPSDINESLQLLKETVAFVFQVIEKETGEKINWVDKELKSVYSTMQMGHELLFGPNPFHRSDEYNPSSQKAITLMEKFLLSLRQPMKECGLSLEQYRERYFTILYQVQERSLPIAPKQKIPNKQRDVGLLCFSILASPLWLYCALWALHILAYVIHYMTFTLFDPQYVTGVWIDTFSDYWFVLSFLLAGIGGTILYARWNKMKKKNVEIQQKYNQEVIAINSYNDELKKRIQEEMDSF</sequence>
<dbReference type="EMBL" id="SPPV01000018">
    <property type="protein sequence ID" value="TFU49491.1"/>
    <property type="molecule type" value="Genomic_DNA"/>
</dbReference>
<proteinExistence type="predicted"/>
<feature type="transmembrane region" description="Helical" evidence="1">
    <location>
        <begin position="408"/>
        <end position="426"/>
    </location>
</feature>
<dbReference type="Proteomes" id="UP000491181">
    <property type="component" value="Unassembled WGS sequence"/>
</dbReference>
<name>A0A7J0A1U7_9BACE</name>
<protein>
    <submittedName>
        <fullName evidence="2">Uncharacterized protein</fullName>
    </submittedName>
</protein>
<dbReference type="OrthoDB" id="9810131at2"/>
<evidence type="ECO:0000313" key="2">
    <source>
        <dbReference type="EMBL" id="GFH86152.1"/>
    </source>
</evidence>
<evidence type="ECO:0000313" key="4">
    <source>
        <dbReference type="Proteomes" id="UP000298073"/>
    </source>
</evidence>
<evidence type="ECO:0000313" key="5">
    <source>
        <dbReference type="Proteomes" id="UP000491181"/>
    </source>
</evidence>
<keyword evidence="1" id="KW-0472">Membrane</keyword>
<accession>A0A7J0A1U7</accession>
<feature type="transmembrane region" description="Helical" evidence="1">
    <location>
        <begin position="356"/>
        <end position="388"/>
    </location>
</feature>
<keyword evidence="1" id="KW-0812">Transmembrane</keyword>
<evidence type="ECO:0000256" key="1">
    <source>
        <dbReference type="SAM" id="Phobius"/>
    </source>
</evidence>
<dbReference type="Proteomes" id="UP000298073">
    <property type="component" value="Unassembled WGS sequence"/>
</dbReference>
<dbReference type="RefSeq" id="WP_135037648.1">
    <property type="nucleotide sequence ID" value="NZ_BLLS01000031.1"/>
</dbReference>
<gene>
    <name evidence="3" type="ORF">E4T97_09850</name>
    <name evidence="2" type="ORF">IMSAGC001_01558</name>
</gene>
<organism evidence="2 5">
    <name type="scientific">Bacteroides acidifaciens</name>
    <dbReference type="NCBI Taxonomy" id="85831"/>
    <lineage>
        <taxon>Bacteria</taxon>
        <taxon>Pseudomonadati</taxon>
        <taxon>Bacteroidota</taxon>
        <taxon>Bacteroidia</taxon>
        <taxon>Bacteroidales</taxon>
        <taxon>Bacteroidaceae</taxon>
        <taxon>Bacteroides</taxon>
    </lineage>
</organism>
<evidence type="ECO:0000313" key="3">
    <source>
        <dbReference type="EMBL" id="TFU49491.1"/>
    </source>
</evidence>